<name>A0ABV6YVF3_UNCC1</name>
<evidence type="ECO:0008006" key="3">
    <source>
        <dbReference type="Google" id="ProtNLM"/>
    </source>
</evidence>
<dbReference type="Proteomes" id="UP001594351">
    <property type="component" value="Unassembled WGS sequence"/>
</dbReference>
<dbReference type="EMBL" id="JBHPBY010000079">
    <property type="protein sequence ID" value="MFC1850158.1"/>
    <property type="molecule type" value="Genomic_DNA"/>
</dbReference>
<protein>
    <recommendedName>
        <fullName evidence="3">Outer membrane protein beta-barrel domain-containing protein</fullName>
    </recommendedName>
</protein>
<organism evidence="1 2">
    <name type="scientific">candidate division CSSED10-310 bacterium</name>
    <dbReference type="NCBI Taxonomy" id="2855610"/>
    <lineage>
        <taxon>Bacteria</taxon>
        <taxon>Bacteria division CSSED10-310</taxon>
    </lineage>
</organism>
<keyword evidence="2" id="KW-1185">Reference proteome</keyword>
<gene>
    <name evidence="1" type="ORF">ACFL27_08210</name>
</gene>
<evidence type="ECO:0000313" key="2">
    <source>
        <dbReference type="Proteomes" id="UP001594351"/>
    </source>
</evidence>
<proteinExistence type="predicted"/>
<sequence length="177" mass="19099">MNYKVLVVLLLVLVVSLGWQEDVYAQETQSSAMAGRLGIGSNVTMNGGMGFSARYWATDLIAAEGVFNFTSMDMGDSDTTIFTLAGRGIYSLFDYGPSRGCVGAGISFGTTEVEFGNSKTDENFFGLEFFFLVENMVNEYFSVSGQTGLSYINGDDSSVLSVGTPSVIGLFGFHFYL</sequence>
<accession>A0ABV6YVF3</accession>
<reference evidence="1 2" key="1">
    <citation type="submission" date="2024-09" db="EMBL/GenBank/DDBJ databases">
        <title>Laminarin stimulates single cell rates of sulfate reduction while oxygen inhibits transcriptomic activity in coastal marine sediment.</title>
        <authorList>
            <person name="Lindsay M."/>
            <person name="Orcutt B."/>
            <person name="Emerson D."/>
            <person name="Stepanauskas R."/>
            <person name="D'Angelo T."/>
        </authorList>
    </citation>
    <scope>NUCLEOTIDE SEQUENCE [LARGE SCALE GENOMIC DNA]</scope>
    <source>
        <strain evidence="1">SAG AM-311-K15</strain>
    </source>
</reference>
<evidence type="ECO:0000313" key="1">
    <source>
        <dbReference type="EMBL" id="MFC1850158.1"/>
    </source>
</evidence>
<comment type="caution">
    <text evidence="1">The sequence shown here is derived from an EMBL/GenBank/DDBJ whole genome shotgun (WGS) entry which is preliminary data.</text>
</comment>